<evidence type="ECO:0000313" key="2">
    <source>
        <dbReference type="EMBL" id="GIX76649.1"/>
    </source>
</evidence>
<evidence type="ECO:0000313" key="3">
    <source>
        <dbReference type="Proteomes" id="UP001054945"/>
    </source>
</evidence>
<evidence type="ECO:0000256" key="1">
    <source>
        <dbReference type="SAM" id="MobiDB-lite"/>
    </source>
</evidence>
<sequence>MIKETLRLSLKRGDAVLREVIFPEETRAPAKGRTGFRHEKSGRRKKERKRESVTLMIRKKSKRRGYALFRR</sequence>
<keyword evidence="3" id="KW-1185">Reference proteome</keyword>
<evidence type="ECO:0008006" key="4">
    <source>
        <dbReference type="Google" id="ProtNLM"/>
    </source>
</evidence>
<protein>
    <recommendedName>
        <fullName evidence="4">50S ribosomal protein L34</fullName>
    </recommendedName>
</protein>
<dbReference type="EMBL" id="BPLR01002684">
    <property type="protein sequence ID" value="GIX76649.1"/>
    <property type="molecule type" value="Genomic_DNA"/>
</dbReference>
<name>A0AAV4N084_CAEEX</name>
<organism evidence="2 3">
    <name type="scientific">Caerostris extrusa</name>
    <name type="common">Bark spider</name>
    <name type="synonym">Caerostris bankana</name>
    <dbReference type="NCBI Taxonomy" id="172846"/>
    <lineage>
        <taxon>Eukaryota</taxon>
        <taxon>Metazoa</taxon>
        <taxon>Ecdysozoa</taxon>
        <taxon>Arthropoda</taxon>
        <taxon>Chelicerata</taxon>
        <taxon>Arachnida</taxon>
        <taxon>Araneae</taxon>
        <taxon>Araneomorphae</taxon>
        <taxon>Entelegynae</taxon>
        <taxon>Araneoidea</taxon>
        <taxon>Araneidae</taxon>
        <taxon>Caerostris</taxon>
    </lineage>
</organism>
<feature type="region of interest" description="Disordered" evidence="1">
    <location>
        <begin position="28"/>
        <end position="51"/>
    </location>
</feature>
<gene>
    <name evidence="2" type="ORF">CEXT_603191</name>
</gene>
<proteinExistence type="predicted"/>
<accession>A0AAV4N084</accession>
<dbReference type="AlphaFoldDB" id="A0AAV4N084"/>
<reference evidence="2 3" key="1">
    <citation type="submission" date="2021-06" db="EMBL/GenBank/DDBJ databases">
        <title>Caerostris extrusa draft genome.</title>
        <authorList>
            <person name="Kono N."/>
            <person name="Arakawa K."/>
        </authorList>
    </citation>
    <scope>NUCLEOTIDE SEQUENCE [LARGE SCALE GENOMIC DNA]</scope>
</reference>
<dbReference type="Proteomes" id="UP001054945">
    <property type="component" value="Unassembled WGS sequence"/>
</dbReference>
<comment type="caution">
    <text evidence="2">The sequence shown here is derived from an EMBL/GenBank/DDBJ whole genome shotgun (WGS) entry which is preliminary data.</text>
</comment>